<sequence>MTIEFCAINRPEDWMEMVAEQFGTSVTNNGFTVPASVGRGFFKQYYPLPWLTLTYISFMSYEPMTMVRRSVENSKWIPVMFYVNEHKHEQIIGTSTKTVGVDTLDGIFMPSSNIPTEWTFDPKRQYENITLTFNRDWIEQLDAAHETYISRLLQSDKSFYLFETITPAMQQTLCSIKSIVGNNAPLSLLYLHGKAIELLTMFLEKLERRSEVKPFANLNLHDVESVFRIRRLILRNLNHIPSLLELAREANMSSSKLQKCFKQVIGSAIAEYALSEKMEWAKRLLSTRLYSVSEVGYEIGYTNLSHFTEAFHKHHKIKPKQYLDSL</sequence>
<dbReference type="EMBL" id="AYUF01000417">
    <property type="protein sequence ID" value="ETK02088.1"/>
    <property type="molecule type" value="Genomic_DNA"/>
</dbReference>
<dbReference type="AlphaFoldDB" id="W2C4X2"/>
<reference evidence="4 5" key="1">
    <citation type="submission" date="2013-11" db="EMBL/GenBank/DDBJ databases">
        <title>Single cell genomics of uncultured Tannerella BU063 (oral taxon 286).</title>
        <authorList>
            <person name="Beall C.J."/>
            <person name="Campbell A.G."/>
            <person name="Griffen A.L."/>
            <person name="Podar M."/>
            <person name="Leys E.J."/>
        </authorList>
    </citation>
    <scope>NUCLEOTIDE SEQUENCE [LARGE SCALE GENOMIC DNA]</scope>
    <source>
        <strain evidence="4">Cell 2</strain>
    </source>
</reference>
<dbReference type="SUPFAM" id="SSF46689">
    <property type="entry name" value="Homeodomain-like"/>
    <property type="match status" value="1"/>
</dbReference>
<name>W2C4X2_9BACT</name>
<keyword evidence="1" id="KW-0805">Transcription regulation</keyword>
<evidence type="ECO:0000313" key="4">
    <source>
        <dbReference type="EMBL" id="ETK02088.1"/>
    </source>
</evidence>
<dbReference type="PATRIC" id="fig|1411148.3.peg.922"/>
<feature type="domain" description="HTH araC/xylS-type" evidence="3">
    <location>
        <begin position="227"/>
        <end position="325"/>
    </location>
</feature>
<evidence type="ECO:0000313" key="5">
    <source>
        <dbReference type="Proteomes" id="UP000018837"/>
    </source>
</evidence>
<proteinExistence type="predicted"/>
<evidence type="ECO:0000256" key="1">
    <source>
        <dbReference type="ARBA" id="ARBA00023015"/>
    </source>
</evidence>
<gene>
    <name evidence="4" type="ORF">N425_06245</name>
</gene>
<protein>
    <submittedName>
        <fullName evidence="4">Transcriptional regulator</fullName>
    </submittedName>
</protein>
<keyword evidence="2" id="KW-0804">Transcription</keyword>
<dbReference type="GO" id="GO:0003700">
    <property type="term" value="F:DNA-binding transcription factor activity"/>
    <property type="evidence" value="ECO:0007669"/>
    <property type="project" value="InterPro"/>
</dbReference>
<evidence type="ECO:0000256" key="2">
    <source>
        <dbReference type="ARBA" id="ARBA00023163"/>
    </source>
</evidence>
<dbReference type="InterPro" id="IPR018060">
    <property type="entry name" value="HTH_AraC"/>
</dbReference>
<organism evidence="4 5">
    <name type="scientific">Tannerella sp. oral taxon BU063 isolate Cell 2</name>
    <dbReference type="NCBI Taxonomy" id="1411148"/>
    <lineage>
        <taxon>Bacteria</taxon>
        <taxon>Pseudomonadati</taxon>
        <taxon>Bacteroidota</taxon>
        <taxon>Bacteroidia</taxon>
        <taxon>Bacteroidales</taxon>
        <taxon>Tannerellaceae</taxon>
        <taxon>Tannerella</taxon>
    </lineage>
</organism>
<dbReference type="Pfam" id="PF12833">
    <property type="entry name" value="HTH_18"/>
    <property type="match status" value="1"/>
</dbReference>
<dbReference type="InterPro" id="IPR009057">
    <property type="entry name" value="Homeodomain-like_sf"/>
</dbReference>
<dbReference type="Gene3D" id="1.10.10.60">
    <property type="entry name" value="Homeodomain-like"/>
    <property type="match status" value="1"/>
</dbReference>
<accession>W2C4X2</accession>
<dbReference type="InterPro" id="IPR053142">
    <property type="entry name" value="PchR_regulatory_protein"/>
</dbReference>
<evidence type="ECO:0000259" key="3">
    <source>
        <dbReference type="PROSITE" id="PS01124"/>
    </source>
</evidence>
<dbReference type="PROSITE" id="PS01124">
    <property type="entry name" value="HTH_ARAC_FAMILY_2"/>
    <property type="match status" value="1"/>
</dbReference>
<dbReference type="PANTHER" id="PTHR47893">
    <property type="entry name" value="REGULATORY PROTEIN PCHR"/>
    <property type="match status" value="1"/>
</dbReference>
<dbReference type="Proteomes" id="UP000018837">
    <property type="component" value="Unassembled WGS sequence"/>
</dbReference>
<dbReference type="GO" id="GO:0043565">
    <property type="term" value="F:sequence-specific DNA binding"/>
    <property type="evidence" value="ECO:0007669"/>
    <property type="project" value="InterPro"/>
</dbReference>
<comment type="caution">
    <text evidence="4">The sequence shown here is derived from an EMBL/GenBank/DDBJ whole genome shotgun (WGS) entry which is preliminary data.</text>
</comment>
<dbReference type="PANTHER" id="PTHR47893:SF1">
    <property type="entry name" value="REGULATORY PROTEIN PCHR"/>
    <property type="match status" value="1"/>
</dbReference>
<dbReference type="SMART" id="SM00342">
    <property type="entry name" value="HTH_ARAC"/>
    <property type="match status" value="1"/>
</dbReference>